<comment type="caution">
    <text evidence="5">The sequence shown here is derived from an EMBL/GenBank/DDBJ whole genome shotgun (WGS) entry which is preliminary data.</text>
</comment>
<gene>
    <name evidence="5" type="ORF">ED28_03255</name>
</gene>
<evidence type="ECO:0000256" key="3">
    <source>
        <dbReference type="ARBA" id="ARBA00023163"/>
    </source>
</evidence>
<dbReference type="CDD" id="cd01392">
    <property type="entry name" value="HTH_LacI"/>
    <property type="match status" value="1"/>
</dbReference>
<keyword evidence="3" id="KW-0804">Transcription</keyword>
<name>A0A443IGZ6_9GAMM</name>
<dbReference type="Gene3D" id="3.40.50.2300">
    <property type="match status" value="2"/>
</dbReference>
<dbReference type="Pfam" id="PF00532">
    <property type="entry name" value="Peripla_BP_1"/>
    <property type="match status" value="1"/>
</dbReference>
<evidence type="ECO:0000259" key="4">
    <source>
        <dbReference type="PROSITE" id="PS50932"/>
    </source>
</evidence>
<dbReference type="PROSITE" id="PS50932">
    <property type="entry name" value="HTH_LACI_2"/>
    <property type="match status" value="1"/>
</dbReference>
<sequence length="343" mass="38094">MNRKAARVTISDVAKTAKTGKTSVSRYLNGEYHALSADLKQRIEQAISALDYRPNQMARGLKRGRTRLIGLIIADITNPYSVHVLSGIEAACRAQGFTLLVCNTNNEVDQERHYLHLLSSYQVEGIVVNAVGMREEALNTMQQSQLPMVLIDRKIPDFACDVVALNNQEATAAATEHLLENGCEAILFISEPLAQVNTRLERLQAFLHTTQGRPSVVSEQAETALNQSEKLDILLTEFTRRHHHKRCAVLVANGALTLQVARSMRRIGLQWGKDVGLLGFDELEWAELAGVGITTLKQPTWQIGYAALEQVIRRIEGDNAPVREQLFSGELIVRGSTLFNSTR</sequence>
<dbReference type="InterPro" id="IPR001761">
    <property type="entry name" value="Peripla_BP/Lac1_sug-bd_dom"/>
</dbReference>
<keyword evidence="1" id="KW-0805">Transcription regulation</keyword>
<evidence type="ECO:0000256" key="2">
    <source>
        <dbReference type="ARBA" id="ARBA00023125"/>
    </source>
</evidence>
<dbReference type="Gene3D" id="1.10.260.40">
    <property type="entry name" value="lambda repressor-like DNA-binding domains"/>
    <property type="match status" value="1"/>
</dbReference>
<evidence type="ECO:0000313" key="6">
    <source>
        <dbReference type="Proteomes" id="UP000288794"/>
    </source>
</evidence>
<dbReference type="InterPro" id="IPR000843">
    <property type="entry name" value="HTH_LacI"/>
</dbReference>
<dbReference type="Proteomes" id="UP000288794">
    <property type="component" value="Unassembled WGS sequence"/>
</dbReference>
<keyword evidence="2" id="KW-0238">DNA-binding</keyword>
<reference evidence="5 6" key="1">
    <citation type="submission" date="2014-04" db="EMBL/GenBank/DDBJ databases">
        <title>Draft genome sequence of Pantoea beijingensis strain LMG 27579, an emerging pathogen to Pleurotus eryngii with potential industrial application.</title>
        <authorList>
            <person name="Xu F."/>
            <person name="Liu Y."/>
            <person name="Wang S."/>
            <person name="Yin Y."/>
            <person name="Ma Y."/>
            <person name="Zhao S."/>
            <person name="Rong C."/>
        </authorList>
    </citation>
    <scope>NUCLEOTIDE SEQUENCE [LARGE SCALE GENOMIC DNA]</scope>
    <source>
        <strain evidence="5 6">LMG 27579</strain>
    </source>
</reference>
<protein>
    <submittedName>
        <fullName evidence="5">LacI family transcriptional regulator</fullName>
    </submittedName>
</protein>
<dbReference type="SUPFAM" id="SSF53822">
    <property type="entry name" value="Periplasmic binding protein-like I"/>
    <property type="match status" value="1"/>
</dbReference>
<evidence type="ECO:0000313" key="5">
    <source>
        <dbReference type="EMBL" id="RWR03328.1"/>
    </source>
</evidence>
<proteinExistence type="predicted"/>
<dbReference type="GO" id="GO:0000976">
    <property type="term" value="F:transcription cis-regulatory region binding"/>
    <property type="evidence" value="ECO:0007669"/>
    <property type="project" value="TreeGrafter"/>
</dbReference>
<dbReference type="GO" id="GO:0003700">
    <property type="term" value="F:DNA-binding transcription factor activity"/>
    <property type="evidence" value="ECO:0007669"/>
    <property type="project" value="TreeGrafter"/>
</dbReference>
<dbReference type="RefSeq" id="WP_128175178.1">
    <property type="nucleotide sequence ID" value="NZ_CP071409.1"/>
</dbReference>
<dbReference type="AlphaFoldDB" id="A0A443IGZ6"/>
<dbReference type="Pfam" id="PF00356">
    <property type="entry name" value="LacI"/>
    <property type="match status" value="1"/>
</dbReference>
<dbReference type="SUPFAM" id="SSF47413">
    <property type="entry name" value="lambda repressor-like DNA-binding domains"/>
    <property type="match status" value="1"/>
</dbReference>
<accession>A0A443IGZ6</accession>
<dbReference type="InterPro" id="IPR028082">
    <property type="entry name" value="Peripla_BP_I"/>
</dbReference>
<feature type="domain" description="HTH lacI-type" evidence="4">
    <location>
        <begin position="8"/>
        <end position="63"/>
    </location>
</feature>
<dbReference type="PANTHER" id="PTHR30146">
    <property type="entry name" value="LACI-RELATED TRANSCRIPTIONAL REPRESSOR"/>
    <property type="match status" value="1"/>
</dbReference>
<dbReference type="PANTHER" id="PTHR30146:SF145">
    <property type="entry name" value="RIBOSE OPERON REPRESSOR"/>
    <property type="match status" value="1"/>
</dbReference>
<keyword evidence="6" id="KW-1185">Reference proteome</keyword>
<organism evidence="5 6">
    <name type="scientific">[Pantoea] beijingensis</name>
    <dbReference type="NCBI Taxonomy" id="1324864"/>
    <lineage>
        <taxon>Bacteria</taxon>
        <taxon>Pseudomonadati</taxon>
        <taxon>Pseudomonadota</taxon>
        <taxon>Gammaproteobacteria</taxon>
        <taxon>Enterobacterales</taxon>
        <taxon>Erwiniaceae</taxon>
        <taxon>Erwinia</taxon>
    </lineage>
</organism>
<dbReference type="InterPro" id="IPR010982">
    <property type="entry name" value="Lambda_DNA-bd_dom_sf"/>
</dbReference>
<evidence type="ECO:0000256" key="1">
    <source>
        <dbReference type="ARBA" id="ARBA00023015"/>
    </source>
</evidence>
<dbReference type="CDD" id="cd06283">
    <property type="entry name" value="PBP1_RegR_EndR_KdgR-like"/>
    <property type="match status" value="1"/>
</dbReference>
<dbReference type="EMBL" id="JMEE01000002">
    <property type="protein sequence ID" value="RWR03328.1"/>
    <property type="molecule type" value="Genomic_DNA"/>
</dbReference>
<dbReference type="SMART" id="SM00354">
    <property type="entry name" value="HTH_LACI"/>
    <property type="match status" value="1"/>
</dbReference>